<proteinExistence type="predicted"/>
<dbReference type="GO" id="GO:0016810">
    <property type="term" value="F:hydrolase activity, acting on carbon-nitrogen (but not peptide) bonds"/>
    <property type="evidence" value="ECO:0007669"/>
    <property type="project" value="InterPro"/>
</dbReference>
<accession>A0A383E6U1</accession>
<dbReference type="InterPro" id="IPR011059">
    <property type="entry name" value="Metal-dep_hydrolase_composite"/>
</dbReference>
<dbReference type="AlphaFoldDB" id="A0A383E6U1"/>
<reference evidence="1" key="1">
    <citation type="submission" date="2018-05" db="EMBL/GenBank/DDBJ databases">
        <authorList>
            <person name="Lanie J.A."/>
            <person name="Ng W.-L."/>
            <person name="Kazmierczak K.M."/>
            <person name="Andrzejewski T.M."/>
            <person name="Davidsen T.M."/>
            <person name="Wayne K.J."/>
            <person name="Tettelin H."/>
            <person name="Glass J.I."/>
            <person name="Rusch D."/>
            <person name="Podicherti R."/>
            <person name="Tsui H.-C.T."/>
            <person name="Winkler M.E."/>
        </authorList>
    </citation>
    <scope>NUCLEOTIDE SEQUENCE</scope>
</reference>
<name>A0A383E6U1_9ZZZZ</name>
<evidence type="ECO:0008006" key="2">
    <source>
        <dbReference type="Google" id="ProtNLM"/>
    </source>
</evidence>
<dbReference type="EMBL" id="UINC01223066">
    <property type="protein sequence ID" value="SVE52105.1"/>
    <property type="molecule type" value="Genomic_DNA"/>
</dbReference>
<organism evidence="1">
    <name type="scientific">marine metagenome</name>
    <dbReference type="NCBI Taxonomy" id="408172"/>
    <lineage>
        <taxon>unclassified sequences</taxon>
        <taxon>metagenomes</taxon>
        <taxon>ecological metagenomes</taxon>
    </lineage>
</organism>
<dbReference type="Gene3D" id="2.30.40.10">
    <property type="entry name" value="Urease, subunit C, domain 1"/>
    <property type="match status" value="1"/>
</dbReference>
<gene>
    <name evidence="1" type="ORF">METZ01_LOCUS504959</name>
</gene>
<sequence>MVLFNPEKPFIVDRFSLLSKAKNTPFDGYKLYGEVIKTFVNGKEIYQSRNKNDT</sequence>
<protein>
    <recommendedName>
        <fullName evidence="2">Amidohydrolase-related domain-containing protein</fullName>
    </recommendedName>
</protein>
<dbReference type="SUPFAM" id="SSF51338">
    <property type="entry name" value="Composite domain of metallo-dependent hydrolases"/>
    <property type="match status" value="1"/>
</dbReference>
<evidence type="ECO:0000313" key="1">
    <source>
        <dbReference type="EMBL" id="SVE52105.1"/>
    </source>
</evidence>